<sequence length="102" mass="11660">MFYQLRTNKPKLITAYPIPPDLRWKGFPAPPTFAIRNLPNSAPTMQIQHHTSTSQTYRMQLNQPLQHSWIGKPTVTNHRPEVRTNRAQNLSPHPGVPSTPTN</sequence>
<evidence type="ECO:0000313" key="1">
    <source>
        <dbReference type="EMBL" id="KAJ9066896.1"/>
    </source>
</evidence>
<gene>
    <name evidence="1" type="ORF">DSO57_1004978</name>
</gene>
<dbReference type="EMBL" id="QTSX02004273">
    <property type="protein sequence ID" value="KAJ9066896.1"/>
    <property type="molecule type" value="Genomic_DNA"/>
</dbReference>
<dbReference type="Proteomes" id="UP001165960">
    <property type="component" value="Unassembled WGS sequence"/>
</dbReference>
<comment type="caution">
    <text evidence="1">The sequence shown here is derived from an EMBL/GenBank/DDBJ whole genome shotgun (WGS) entry which is preliminary data.</text>
</comment>
<proteinExistence type="predicted"/>
<protein>
    <submittedName>
        <fullName evidence="1">Uncharacterized protein</fullName>
    </submittedName>
</protein>
<reference evidence="1" key="1">
    <citation type="submission" date="2022-04" db="EMBL/GenBank/DDBJ databases">
        <title>Genome of the entomopathogenic fungus Entomophthora muscae.</title>
        <authorList>
            <person name="Elya C."/>
            <person name="Lovett B.R."/>
            <person name="Lee E."/>
            <person name="Macias A.M."/>
            <person name="Hajek A.E."/>
            <person name="De Bivort B.L."/>
            <person name="Kasson M.T."/>
            <person name="De Fine Licht H.H."/>
            <person name="Stajich J.E."/>
        </authorList>
    </citation>
    <scope>NUCLEOTIDE SEQUENCE</scope>
    <source>
        <strain evidence="1">Berkeley</strain>
    </source>
</reference>
<evidence type="ECO:0000313" key="2">
    <source>
        <dbReference type="Proteomes" id="UP001165960"/>
    </source>
</evidence>
<organism evidence="1 2">
    <name type="scientific">Entomophthora muscae</name>
    <dbReference type="NCBI Taxonomy" id="34485"/>
    <lineage>
        <taxon>Eukaryota</taxon>
        <taxon>Fungi</taxon>
        <taxon>Fungi incertae sedis</taxon>
        <taxon>Zoopagomycota</taxon>
        <taxon>Entomophthoromycotina</taxon>
        <taxon>Entomophthoromycetes</taxon>
        <taxon>Entomophthorales</taxon>
        <taxon>Entomophthoraceae</taxon>
        <taxon>Entomophthora</taxon>
    </lineage>
</organism>
<keyword evidence="2" id="KW-1185">Reference proteome</keyword>
<name>A0ACC2SXD3_9FUNG</name>
<accession>A0ACC2SXD3</accession>